<dbReference type="EMBL" id="JANLCJ010000149">
    <property type="protein sequence ID" value="MCS5736743.1"/>
    <property type="molecule type" value="Genomic_DNA"/>
</dbReference>
<evidence type="ECO:0000313" key="2">
    <source>
        <dbReference type="Proteomes" id="UP001165586"/>
    </source>
</evidence>
<accession>A0ABT2H9X3</accession>
<proteinExistence type="predicted"/>
<gene>
    <name evidence="1" type="ORF">N1032_23715</name>
</gene>
<feature type="non-terminal residue" evidence="1">
    <location>
        <position position="1"/>
    </location>
</feature>
<keyword evidence="2" id="KW-1185">Reference proteome</keyword>
<organism evidence="1 2">
    <name type="scientific">Herbiconiux daphne</name>
    <dbReference type="NCBI Taxonomy" id="2970914"/>
    <lineage>
        <taxon>Bacteria</taxon>
        <taxon>Bacillati</taxon>
        <taxon>Actinomycetota</taxon>
        <taxon>Actinomycetes</taxon>
        <taxon>Micrococcales</taxon>
        <taxon>Microbacteriaceae</taxon>
        <taxon>Herbiconiux</taxon>
    </lineage>
</organism>
<sequence>RNLQIMAKGKCIFLYDYSGISAQPWLEAGYECYLFDGQHPEGVTREGNLVKVGMWFYPDKVEEHANHIRELVGDGVILVGSYPECTHLAVSGAAHFAKKRAINPAFQIEAASLALLAEKVGNLYGCAWYAENPVSVLATLWRKPDFIFQPWEFGGYLPVDDAHPTYPEYIAPRDAYPKKTCIWCGNGFRKPEVMAVQPEPGYSRQHQRLGGRSLKTKNIRSATPRGWAKAVYETFKIEIPSNVSEGET</sequence>
<evidence type="ECO:0000313" key="1">
    <source>
        <dbReference type="EMBL" id="MCS5736743.1"/>
    </source>
</evidence>
<comment type="caution">
    <text evidence="1">The sequence shown here is derived from an EMBL/GenBank/DDBJ whole genome shotgun (WGS) entry which is preliminary data.</text>
</comment>
<reference evidence="1" key="1">
    <citation type="submission" date="2022-08" db="EMBL/GenBank/DDBJ databases">
        <authorList>
            <person name="Deng Y."/>
            <person name="Han X.-F."/>
            <person name="Zhang Y.-Q."/>
        </authorList>
    </citation>
    <scope>NUCLEOTIDE SEQUENCE</scope>
    <source>
        <strain evidence="1">CPCC 203386</strain>
    </source>
</reference>
<dbReference type="Proteomes" id="UP001165586">
    <property type="component" value="Unassembled WGS sequence"/>
</dbReference>
<dbReference type="RefSeq" id="WP_259542833.1">
    <property type="nucleotide sequence ID" value="NZ_JANLCJ010000149.1"/>
</dbReference>
<name>A0ABT2H9X3_9MICO</name>
<protein>
    <submittedName>
        <fullName evidence="1">Uncharacterized protein</fullName>
    </submittedName>
</protein>